<feature type="domain" description="GGDEF" evidence="2">
    <location>
        <begin position="189"/>
        <end position="320"/>
    </location>
</feature>
<dbReference type="AlphaFoldDB" id="A0A1V4QFK1"/>
<evidence type="ECO:0008006" key="5">
    <source>
        <dbReference type="Google" id="ProtNLM"/>
    </source>
</evidence>
<dbReference type="SMART" id="SM00240">
    <property type="entry name" value="FHA"/>
    <property type="match status" value="1"/>
</dbReference>
<dbReference type="EMBL" id="MUKB01000037">
    <property type="protein sequence ID" value="OPX18128.1"/>
    <property type="molecule type" value="Genomic_DNA"/>
</dbReference>
<evidence type="ECO:0000259" key="2">
    <source>
        <dbReference type="PROSITE" id="PS50887"/>
    </source>
</evidence>
<dbReference type="InterPro" id="IPR043128">
    <property type="entry name" value="Rev_trsase/Diguanyl_cyclase"/>
</dbReference>
<dbReference type="SMART" id="SM00267">
    <property type="entry name" value="GGDEF"/>
    <property type="match status" value="1"/>
</dbReference>
<sequence>MAEKKYRLLLIEQGIVVKELQLEKKKYLLGRADDTDLTLAGRDVSRHHAMVVLDGEKFIIEDLQSTNGTYINGQQISRYILKPGDEIVIGENTIVFDDGTVKFVSLDETEVARKGSETAIIEDRFVSLQKKLKDQSLKREFKNIEGIVKKSRKRLSDLATRDRLTRLYNREYFERVAQAEFNRAQESGLPFSLLFIDIDHFKKINDQYGHTVGDDALRTIASLIQSSCRKTDIVARYGGEEIVVILPGTKSINARKVASDIRGIIERETVKLLGFRITVSIGVATYPEDGKGLKTIIENADKALYQAKRQGRNRVCKFNEEDI</sequence>
<dbReference type="PANTHER" id="PTHR45138">
    <property type="entry name" value="REGULATORY COMPONENTS OF SENSORY TRANSDUCTION SYSTEM"/>
    <property type="match status" value="1"/>
</dbReference>
<dbReference type="CDD" id="cd00060">
    <property type="entry name" value="FHA"/>
    <property type="match status" value="1"/>
</dbReference>
<dbReference type="Gene3D" id="3.30.70.270">
    <property type="match status" value="1"/>
</dbReference>
<gene>
    <name evidence="3" type="ORF">BXT86_02800</name>
</gene>
<dbReference type="InterPro" id="IPR050469">
    <property type="entry name" value="Diguanylate_Cyclase"/>
</dbReference>
<feature type="domain" description="FHA" evidence="1">
    <location>
        <begin position="27"/>
        <end position="76"/>
    </location>
</feature>
<dbReference type="InterPro" id="IPR000160">
    <property type="entry name" value="GGDEF_dom"/>
</dbReference>
<dbReference type="NCBIfam" id="TIGR00254">
    <property type="entry name" value="GGDEF"/>
    <property type="match status" value="1"/>
</dbReference>
<comment type="caution">
    <text evidence="3">The sequence shown here is derived from an EMBL/GenBank/DDBJ whole genome shotgun (WGS) entry which is preliminary data.</text>
</comment>
<dbReference type="GO" id="GO:0052621">
    <property type="term" value="F:diguanylate cyclase activity"/>
    <property type="evidence" value="ECO:0007669"/>
    <property type="project" value="TreeGrafter"/>
</dbReference>
<dbReference type="Pfam" id="PF00498">
    <property type="entry name" value="FHA"/>
    <property type="match status" value="1"/>
</dbReference>
<accession>A0A1V4QFK1</accession>
<proteinExistence type="predicted"/>
<dbReference type="PROSITE" id="PS50887">
    <property type="entry name" value="GGDEF"/>
    <property type="match status" value="1"/>
</dbReference>
<protein>
    <recommendedName>
        <fullName evidence="5">GGDEF domain-containing protein</fullName>
    </recommendedName>
</protein>
<reference evidence="4" key="1">
    <citation type="submission" date="2017-01" db="EMBL/GenBank/DDBJ databases">
        <title>Novel pathways for hydrocarbon cycling and metabolic interdependencies in hydrothermal sediment communities.</title>
        <authorList>
            <person name="Dombrowski N."/>
            <person name="Seitz K."/>
            <person name="Teske A."/>
            <person name="Baker B."/>
        </authorList>
    </citation>
    <scope>NUCLEOTIDE SEQUENCE [LARGE SCALE GENOMIC DNA]</scope>
</reference>
<dbReference type="Gene3D" id="2.60.200.20">
    <property type="match status" value="1"/>
</dbReference>
<dbReference type="FunFam" id="3.30.70.270:FF:000001">
    <property type="entry name" value="Diguanylate cyclase domain protein"/>
    <property type="match status" value="1"/>
</dbReference>
<dbReference type="SUPFAM" id="SSF55073">
    <property type="entry name" value="Nucleotide cyclase"/>
    <property type="match status" value="1"/>
</dbReference>
<dbReference type="PROSITE" id="PS50006">
    <property type="entry name" value="FHA_DOMAIN"/>
    <property type="match status" value="1"/>
</dbReference>
<organism evidence="3 4">
    <name type="scientific">candidate division WOR-3 bacterium 4484_100</name>
    <dbReference type="NCBI Taxonomy" id="1936077"/>
    <lineage>
        <taxon>Bacteria</taxon>
        <taxon>Bacteria division WOR-3</taxon>
    </lineage>
</organism>
<evidence type="ECO:0000259" key="1">
    <source>
        <dbReference type="PROSITE" id="PS50006"/>
    </source>
</evidence>
<dbReference type="Pfam" id="PF00990">
    <property type="entry name" value="GGDEF"/>
    <property type="match status" value="1"/>
</dbReference>
<evidence type="ECO:0000313" key="4">
    <source>
        <dbReference type="Proteomes" id="UP000191663"/>
    </source>
</evidence>
<dbReference type="InterPro" id="IPR008984">
    <property type="entry name" value="SMAD_FHA_dom_sf"/>
</dbReference>
<dbReference type="Proteomes" id="UP000191663">
    <property type="component" value="Unassembled WGS sequence"/>
</dbReference>
<dbReference type="PANTHER" id="PTHR45138:SF9">
    <property type="entry name" value="DIGUANYLATE CYCLASE DGCM-RELATED"/>
    <property type="match status" value="1"/>
</dbReference>
<name>A0A1V4QFK1_UNCW3</name>
<dbReference type="SUPFAM" id="SSF49879">
    <property type="entry name" value="SMAD/FHA domain"/>
    <property type="match status" value="1"/>
</dbReference>
<dbReference type="InterPro" id="IPR029787">
    <property type="entry name" value="Nucleotide_cyclase"/>
</dbReference>
<dbReference type="InterPro" id="IPR000253">
    <property type="entry name" value="FHA_dom"/>
</dbReference>
<evidence type="ECO:0000313" key="3">
    <source>
        <dbReference type="EMBL" id="OPX18128.1"/>
    </source>
</evidence>
<dbReference type="CDD" id="cd01949">
    <property type="entry name" value="GGDEF"/>
    <property type="match status" value="1"/>
</dbReference>